<reference evidence="2 3" key="1">
    <citation type="submission" date="2019-09" db="EMBL/GenBank/DDBJ databases">
        <authorList>
            <person name="Cao W.R."/>
        </authorList>
    </citation>
    <scope>NUCLEOTIDE SEQUENCE [LARGE SCALE GENOMIC DNA]</scope>
    <source>
        <strain evidence="3">a4</strain>
    </source>
</reference>
<gene>
    <name evidence="2" type="ORF">F7018_01855</name>
</gene>
<dbReference type="RefSeq" id="WP_150898271.1">
    <property type="nucleotide sequence ID" value="NZ_WAAU01000003.1"/>
</dbReference>
<evidence type="ECO:0000313" key="2">
    <source>
        <dbReference type="EMBL" id="KAB1160642.1"/>
    </source>
</evidence>
<keyword evidence="3" id="KW-1185">Reference proteome</keyword>
<dbReference type="Gene3D" id="3.40.630.30">
    <property type="match status" value="1"/>
</dbReference>
<protein>
    <submittedName>
        <fullName evidence="2">GNAT family N-acetyltransferase</fullName>
    </submittedName>
</protein>
<dbReference type="OrthoDB" id="5109343at2"/>
<evidence type="ECO:0000313" key="3">
    <source>
        <dbReference type="Proteomes" id="UP000467305"/>
    </source>
</evidence>
<evidence type="ECO:0000259" key="1">
    <source>
        <dbReference type="PROSITE" id="PS51186"/>
    </source>
</evidence>
<keyword evidence="2" id="KW-0808">Transferase</keyword>
<dbReference type="SUPFAM" id="SSF55729">
    <property type="entry name" value="Acyl-CoA N-acyltransferases (Nat)"/>
    <property type="match status" value="1"/>
</dbReference>
<name>A0A7J5ASM6_9FLAO</name>
<feature type="domain" description="N-acetyltransferase" evidence="1">
    <location>
        <begin position="1"/>
        <end position="177"/>
    </location>
</feature>
<dbReference type="PROSITE" id="PS51186">
    <property type="entry name" value="GNAT"/>
    <property type="match status" value="1"/>
</dbReference>
<dbReference type="Proteomes" id="UP000467305">
    <property type="component" value="Unassembled WGS sequence"/>
</dbReference>
<dbReference type="InterPro" id="IPR016181">
    <property type="entry name" value="Acyl_CoA_acyltransferase"/>
</dbReference>
<proteinExistence type="predicted"/>
<dbReference type="EMBL" id="WAAU01000003">
    <property type="protein sequence ID" value="KAB1160642.1"/>
    <property type="molecule type" value="Genomic_DNA"/>
</dbReference>
<comment type="caution">
    <text evidence="2">The sequence shown here is derived from an EMBL/GenBank/DDBJ whole genome shotgun (WGS) entry which is preliminary data.</text>
</comment>
<dbReference type="Pfam" id="PF00583">
    <property type="entry name" value="Acetyltransf_1"/>
    <property type="match status" value="1"/>
</dbReference>
<sequence length="177" mass="20465">MIQYKTTSSIEELKQIIALQISNLPQNLTDIEKKEQGFVTVQHSIEVLTKMHHIHPHIIAKHGEQVIGYALSMSKIFRNEIPVLVPMFNEIDKSSKKEDNYILMGQVCIDKNYRGKGIFRSLYEEMKNSFSNTYDAIITEIDANNTRSLNAHKAIGFKELSIYKSNNQNWIIVYMDI</sequence>
<accession>A0A7J5ASM6</accession>
<dbReference type="InterPro" id="IPR000182">
    <property type="entry name" value="GNAT_dom"/>
</dbReference>
<dbReference type="AlphaFoldDB" id="A0A7J5ASM6"/>
<organism evidence="2 3">
    <name type="scientific">Tenacibaculum aiptasiae</name>
    <dbReference type="NCBI Taxonomy" id="426481"/>
    <lineage>
        <taxon>Bacteria</taxon>
        <taxon>Pseudomonadati</taxon>
        <taxon>Bacteroidota</taxon>
        <taxon>Flavobacteriia</taxon>
        <taxon>Flavobacteriales</taxon>
        <taxon>Flavobacteriaceae</taxon>
        <taxon>Tenacibaculum</taxon>
    </lineage>
</organism>
<dbReference type="GO" id="GO:0016747">
    <property type="term" value="F:acyltransferase activity, transferring groups other than amino-acyl groups"/>
    <property type="evidence" value="ECO:0007669"/>
    <property type="project" value="InterPro"/>
</dbReference>